<dbReference type="EMBL" id="AP028909">
    <property type="protein sequence ID" value="BES89036.1"/>
    <property type="molecule type" value="Genomic_DNA"/>
</dbReference>
<evidence type="ECO:0000256" key="1">
    <source>
        <dbReference type="SAM" id="MobiDB-lite"/>
    </source>
</evidence>
<feature type="compositionally biased region" description="Basic and acidic residues" evidence="1">
    <location>
        <begin position="70"/>
        <end position="79"/>
    </location>
</feature>
<sequence>MDSNSGDYSSLSYASLITSDDHIDVFDVGGCESDDRLHQLNDTDYLLEAATELLQFVDGLDGLILKTEQAEQVKPKEEPVSPPSHVLDHNYASASPNPLTKKTNQTVHNRRNDPSRKMSYNPGRQRNGPVF</sequence>
<dbReference type="Proteomes" id="UP001307889">
    <property type="component" value="Chromosome 1"/>
</dbReference>
<feature type="region of interest" description="Disordered" evidence="1">
    <location>
        <begin position="70"/>
        <end position="131"/>
    </location>
</feature>
<evidence type="ECO:0000313" key="2">
    <source>
        <dbReference type="EMBL" id="BES89036.1"/>
    </source>
</evidence>
<protein>
    <submittedName>
        <fullName evidence="2">Uncharacterized protein</fullName>
    </submittedName>
</protein>
<name>A0ABN7A9P8_9HEMI</name>
<reference evidence="2 3" key="1">
    <citation type="submission" date="2023-09" db="EMBL/GenBank/DDBJ databases">
        <title>Nesidiocoris tenuis whole genome shotgun sequence.</title>
        <authorList>
            <person name="Shibata T."/>
            <person name="Shimoda M."/>
            <person name="Kobayashi T."/>
            <person name="Uehara T."/>
        </authorList>
    </citation>
    <scope>NUCLEOTIDE SEQUENCE [LARGE SCALE GENOMIC DNA]</scope>
    <source>
        <strain evidence="2 3">Japan</strain>
    </source>
</reference>
<evidence type="ECO:0000313" key="3">
    <source>
        <dbReference type="Proteomes" id="UP001307889"/>
    </source>
</evidence>
<gene>
    <name evidence="2" type="ORF">NTJ_01843</name>
</gene>
<keyword evidence="3" id="KW-1185">Reference proteome</keyword>
<feature type="compositionally biased region" description="Polar residues" evidence="1">
    <location>
        <begin position="92"/>
        <end position="107"/>
    </location>
</feature>
<proteinExistence type="predicted"/>
<organism evidence="2 3">
    <name type="scientific">Nesidiocoris tenuis</name>
    <dbReference type="NCBI Taxonomy" id="355587"/>
    <lineage>
        <taxon>Eukaryota</taxon>
        <taxon>Metazoa</taxon>
        <taxon>Ecdysozoa</taxon>
        <taxon>Arthropoda</taxon>
        <taxon>Hexapoda</taxon>
        <taxon>Insecta</taxon>
        <taxon>Pterygota</taxon>
        <taxon>Neoptera</taxon>
        <taxon>Paraneoptera</taxon>
        <taxon>Hemiptera</taxon>
        <taxon>Heteroptera</taxon>
        <taxon>Panheteroptera</taxon>
        <taxon>Cimicomorpha</taxon>
        <taxon>Miridae</taxon>
        <taxon>Dicyphina</taxon>
        <taxon>Nesidiocoris</taxon>
    </lineage>
</organism>
<accession>A0ABN7A9P8</accession>